<evidence type="ECO:0008006" key="4">
    <source>
        <dbReference type="Google" id="ProtNLM"/>
    </source>
</evidence>
<dbReference type="OrthoDB" id="1894372at2759"/>
<dbReference type="InParanoid" id="A0A2P5G1P8"/>
<feature type="transmembrane region" description="Helical" evidence="1">
    <location>
        <begin position="141"/>
        <end position="163"/>
    </location>
</feature>
<keyword evidence="3" id="KW-1185">Reference proteome</keyword>
<name>A0A2P5G1P8_TREOI</name>
<organism evidence="2 3">
    <name type="scientific">Trema orientale</name>
    <name type="common">Charcoal tree</name>
    <name type="synonym">Celtis orientalis</name>
    <dbReference type="NCBI Taxonomy" id="63057"/>
    <lineage>
        <taxon>Eukaryota</taxon>
        <taxon>Viridiplantae</taxon>
        <taxon>Streptophyta</taxon>
        <taxon>Embryophyta</taxon>
        <taxon>Tracheophyta</taxon>
        <taxon>Spermatophyta</taxon>
        <taxon>Magnoliopsida</taxon>
        <taxon>eudicotyledons</taxon>
        <taxon>Gunneridae</taxon>
        <taxon>Pentapetalae</taxon>
        <taxon>rosids</taxon>
        <taxon>fabids</taxon>
        <taxon>Rosales</taxon>
        <taxon>Cannabaceae</taxon>
        <taxon>Trema</taxon>
    </lineage>
</organism>
<feature type="transmembrane region" description="Helical" evidence="1">
    <location>
        <begin position="15"/>
        <end position="35"/>
    </location>
</feature>
<protein>
    <recommendedName>
        <fullName evidence="4">Tetraspanin/Peripherin</fullName>
    </recommendedName>
</protein>
<dbReference type="EMBL" id="JXTC01000001">
    <property type="protein sequence ID" value="POO03941.1"/>
    <property type="molecule type" value="Genomic_DNA"/>
</dbReference>
<feature type="transmembrane region" description="Helical" evidence="1">
    <location>
        <begin position="55"/>
        <end position="76"/>
    </location>
</feature>
<keyword evidence="1" id="KW-0812">Transmembrane</keyword>
<evidence type="ECO:0000256" key="1">
    <source>
        <dbReference type="SAM" id="Phobius"/>
    </source>
</evidence>
<feature type="transmembrane region" description="Helical" evidence="1">
    <location>
        <begin position="88"/>
        <end position="109"/>
    </location>
</feature>
<gene>
    <name evidence="2" type="ORF">TorRG33x02_002450</name>
</gene>
<accession>A0A2P5G1P8</accession>
<feature type="transmembrane region" description="Helical" evidence="1">
    <location>
        <begin position="226"/>
        <end position="244"/>
    </location>
</feature>
<dbReference type="Proteomes" id="UP000237000">
    <property type="component" value="Unassembled WGS sequence"/>
</dbReference>
<sequence>MVRCGRYCLYKSMRATNLLVNLCGVAMIIYSLWLLKKWKLGVSHLPIVLYLPKPWFAYACLGVGIAVCLSTLFGHIVANSSSDSILCIYIYSICTLFLLQVAVVVTIFFKINWDLQLSKFIDEHHKEFKSFVMFQIRMCRLIVIIALVPEINVIVLAIILWGVGTDPLPRSIHPSHLDILDFRQSFLEVPNSPMPENAISSQILRNPILSNYTPRPRQYQYPRQSYLSYLFGVFGMSFLASPRVNTV</sequence>
<reference evidence="3" key="1">
    <citation type="submission" date="2016-06" db="EMBL/GenBank/DDBJ databases">
        <title>Parallel loss of symbiosis genes in relatives of nitrogen-fixing non-legume Parasponia.</title>
        <authorList>
            <person name="Van Velzen R."/>
            <person name="Holmer R."/>
            <person name="Bu F."/>
            <person name="Rutten L."/>
            <person name="Van Zeijl A."/>
            <person name="Liu W."/>
            <person name="Santuari L."/>
            <person name="Cao Q."/>
            <person name="Sharma T."/>
            <person name="Shen D."/>
            <person name="Roswanjaya Y."/>
            <person name="Wardhani T."/>
            <person name="Kalhor M.S."/>
            <person name="Jansen J."/>
            <person name="Van den Hoogen J."/>
            <person name="Gungor B."/>
            <person name="Hartog M."/>
            <person name="Hontelez J."/>
            <person name="Verver J."/>
            <person name="Yang W.-C."/>
            <person name="Schijlen E."/>
            <person name="Repin R."/>
            <person name="Schilthuizen M."/>
            <person name="Schranz E."/>
            <person name="Heidstra R."/>
            <person name="Miyata K."/>
            <person name="Fedorova E."/>
            <person name="Kohlen W."/>
            <person name="Bisseling T."/>
            <person name="Smit S."/>
            <person name="Geurts R."/>
        </authorList>
    </citation>
    <scope>NUCLEOTIDE SEQUENCE [LARGE SCALE GENOMIC DNA]</scope>
    <source>
        <strain evidence="3">cv. RG33-2</strain>
    </source>
</reference>
<proteinExistence type="predicted"/>
<evidence type="ECO:0000313" key="2">
    <source>
        <dbReference type="EMBL" id="POO03941.1"/>
    </source>
</evidence>
<dbReference type="STRING" id="63057.A0A2P5G1P8"/>
<keyword evidence="1" id="KW-0472">Membrane</keyword>
<comment type="caution">
    <text evidence="2">The sequence shown here is derived from an EMBL/GenBank/DDBJ whole genome shotgun (WGS) entry which is preliminary data.</text>
</comment>
<keyword evidence="1" id="KW-1133">Transmembrane helix</keyword>
<evidence type="ECO:0000313" key="3">
    <source>
        <dbReference type="Proteomes" id="UP000237000"/>
    </source>
</evidence>
<dbReference type="AlphaFoldDB" id="A0A2P5G1P8"/>